<feature type="region of interest" description="Disordered" evidence="1">
    <location>
        <begin position="419"/>
        <end position="452"/>
    </location>
</feature>
<reference evidence="2 3" key="1">
    <citation type="submission" date="2018-03" db="EMBL/GenBank/DDBJ databases">
        <title>Genomic Encyclopedia of Archaeal and Bacterial Type Strains, Phase II (KMG-II): from individual species to whole genera.</title>
        <authorList>
            <person name="Goeker M."/>
        </authorList>
    </citation>
    <scope>NUCLEOTIDE SEQUENCE [LARGE SCALE GENOMIC DNA]</scope>
    <source>
        <strain evidence="2 3">DSM 45601</strain>
    </source>
</reference>
<evidence type="ECO:0000313" key="2">
    <source>
        <dbReference type="EMBL" id="PRX96258.1"/>
    </source>
</evidence>
<dbReference type="Proteomes" id="UP000237846">
    <property type="component" value="Unassembled WGS sequence"/>
</dbReference>
<dbReference type="AlphaFoldDB" id="A0A2T0PXT2"/>
<dbReference type="SUPFAM" id="SSF53756">
    <property type="entry name" value="UDP-Glycosyltransferase/glycogen phosphorylase"/>
    <property type="match status" value="1"/>
</dbReference>
<protein>
    <recommendedName>
        <fullName evidence="4">CDP-glycerol:poly(Glycerophosphate) glycerophosphotransferase</fullName>
    </recommendedName>
</protein>
<name>A0A2T0PXT2_9ACTN</name>
<dbReference type="EMBL" id="PVZC01000008">
    <property type="protein sequence ID" value="PRX96258.1"/>
    <property type="molecule type" value="Genomic_DNA"/>
</dbReference>
<evidence type="ECO:0000256" key="1">
    <source>
        <dbReference type="SAM" id="MobiDB-lite"/>
    </source>
</evidence>
<organism evidence="2 3">
    <name type="scientific">Allonocardiopsis opalescens</name>
    <dbReference type="NCBI Taxonomy" id="1144618"/>
    <lineage>
        <taxon>Bacteria</taxon>
        <taxon>Bacillati</taxon>
        <taxon>Actinomycetota</taxon>
        <taxon>Actinomycetes</taxon>
        <taxon>Streptosporangiales</taxon>
        <taxon>Allonocardiopsis</taxon>
    </lineage>
</organism>
<keyword evidence="3" id="KW-1185">Reference proteome</keyword>
<feature type="compositionally biased region" description="Basic and acidic residues" evidence="1">
    <location>
        <begin position="426"/>
        <end position="435"/>
    </location>
</feature>
<evidence type="ECO:0000313" key="3">
    <source>
        <dbReference type="Proteomes" id="UP000237846"/>
    </source>
</evidence>
<accession>A0A2T0PXT2</accession>
<proteinExistence type="predicted"/>
<sequence length="452" mass="47848">MGARPAGVVAVTGPPGTALDWVEVPIGLDAERWATRGGLRRVLVLVHTVTAGQRVLDVVGLLEADLRVQVVFTQAPDVFGNGVREFLRSVEGVAVSWQQAAATRFDLAIAASTGGIDRVHAPLVLLPHGAGFNKLAGGAPSGPAPRDSFGLDRQRLVRDGRVLPSLLVLAHEEERRRLAHSCPEALPAAAVLGDPAHDRLVASLPFRRRYRTALGLGERDRLIVLASTWDSGSLLGRGAELVGRLLAETGAAPRGHDRVVMLLHPNAWYAHGGWQIRAWLAGPIRAGLRLLPPEAEWRAVLCAADVVIGDHGSATLYATLTGAPVVLSCPPSAAVAPESPMAALAAHAPVLDHGRPLLPQLAAVSAESGDRVRASVAHRITSAPGEFAARTRTALYRLLGLTEPGTPARLDPVPALAVPVPTARAGADRHPGDARRPRRPKRRKPARRPRHA</sequence>
<gene>
    <name evidence="2" type="ORF">CLV72_108265</name>
</gene>
<comment type="caution">
    <text evidence="2">The sequence shown here is derived from an EMBL/GenBank/DDBJ whole genome shotgun (WGS) entry which is preliminary data.</text>
</comment>
<feature type="compositionally biased region" description="Basic residues" evidence="1">
    <location>
        <begin position="436"/>
        <end position="452"/>
    </location>
</feature>
<evidence type="ECO:0008006" key="4">
    <source>
        <dbReference type="Google" id="ProtNLM"/>
    </source>
</evidence>